<evidence type="ECO:0000256" key="7">
    <source>
        <dbReference type="PROSITE-ProRule" id="PRU00221"/>
    </source>
</evidence>
<comment type="function">
    <text evidence="6">Required for the formation of N(7)-methylguanine at position 46 (m7G46) in tRNA. In the complex, it is required to stabilize and induce conformational changes of the catalytic subunit.</text>
</comment>
<dbReference type="PANTHER" id="PTHR16288">
    <property type="entry name" value="WD40 REPEAT PROTEIN 4"/>
    <property type="match status" value="1"/>
</dbReference>
<keyword evidence="4 6" id="KW-0677">Repeat</keyword>
<dbReference type="PANTHER" id="PTHR16288:SF0">
    <property type="entry name" value="TRNA (GUANINE-N(7)-)-METHYLTRANSFERASE NON-CATALYTIC SUBUNIT WDR4"/>
    <property type="match status" value="1"/>
</dbReference>
<comment type="pathway">
    <text evidence="6">tRNA modification; N(7)-methylguanine-tRNA biosynthesis.</text>
</comment>
<accession>A0A8T1MN91</accession>
<dbReference type="HAMAP" id="MF_03056">
    <property type="entry name" value="TRM82"/>
    <property type="match status" value="1"/>
</dbReference>
<keyword evidence="2 6" id="KW-0853">WD repeat</keyword>
<dbReference type="SMART" id="SM00320">
    <property type="entry name" value="WD40"/>
    <property type="match status" value="3"/>
</dbReference>
<comment type="subunit">
    <text evidence="6">Forms a heterodimer with the catalytic subunit.</text>
</comment>
<sequence>MLSAALSTLSLSTQDGLIFCALNLQDSIIHMTNNLYKFSDMSCSDVVTFCFSPTRKYLAVTDSTKKLLLYNFSNNVCVKIADKEIPRCAACVTFTQDEQFVVLGEKSGNVYKLSIPDLTTEGDQPSLDLMLGHLSILSDIAVSYDGKLLATCDRDEKIRISRFQQPFVIEAFCLGHSCFISQLTFLPRSYLLVSAGGDGYLRLWQSETGTELSSIQLTLDGETKKVEAEENSLSVVNPIIIHRLFIAETDICVCSSSSHPAAFVARIHTDQGKLAHWGTPSRIQTPGNRPLLDSALCIVDSGGDHPRIIFIGLTSEDTPHLVFWSLSSPTHSPDSFDWKELQVVNPIPESLLKLPDPIPRLELLKSLAKREVDRSMIETYEENKRIRHQNVSDRRLRHQQKRQAKKHQKQSVSPGPCALGITSDIL</sequence>
<feature type="region of interest" description="Disordered" evidence="8">
    <location>
        <begin position="390"/>
        <end position="426"/>
    </location>
</feature>
<evidence type="ECO:0000313" key="9">
    <source>
        <dbReference type="EMBL" id="KAG5450643.1"/>
    </source>
</evidence>
<dbReference type="PROSITE" id="PS50294">
    <property type="entry name" value="WD_REPEATS_REGION"/>
    <property type="match status" value="1"/>
</dbReference>
<dbReference type="Pfam" id="PF00400">
    <property type="entry name" value="WD40"/>
    <property type="match status" value="2"/>
</dbReference>
<dbReference type="OrthoDB" id="371245at2759"/>
<gene>
    <name evidence="9" type="ORF">CSKR_100119</name>
</gene>
<name>A0A8T1MN91_CLOSI</name>
<comment type="subcellular location">
    <subcellularLocation>
        <location evidence="1 6">Nucleus</location>
    </subcellularLocation>
</comment>
<feature type="repeat" description="WD" evidence="7">
    <location>
        <begin position="173"/>
        <end position="214"/>
    </location>
</feature>
<dbReference type="Gene3D" id="2.130.10.10">
    <property type="entry name" value="YVTN repeat-like/Quinoprotein amine dehydrogenase"/>
    <property type="match status" value="1"/>
</dbReference>
<dbReference type="Proteomes" id="UP000286415">
    <property type="component" value="Unassembled WGS sequence"/>
</dbReference>
<evidence type="ECO:0000256" key="8">
    <source>
        <dbReference type="SAM" id="MobiDB-lite"/>
    </source>
</evidence>
<dbReference type="GO" id="GO:0106004">
    <property type="term" value="P:tRNA (guanine-N7)-methylation"/>
    <property type="evidence" value="ECO:0007669"/>
    <property type="project" value="UniProtKB-UniRule"/>
</dbReference>
<evidence type="ECO:0000256" key="6">
    <source>
        <dbReference type="HAMAP-Rule" id="MF_03056"/>
    </source>
</evidence>
<dbReference type="AlphaFoldDB" id="A0A8T1MN91"/>
<evidence type="ECO:0000256" key="3">
    <source>
        <dbReference type="ARBA" id="ARBA00022694"/>
    </source>
</evidence>
<feature type="compositionally biased region" description="Basic residues" evidence="8">
    <location>
        <begin position="395"/>
        <end position="409"/>
    </location>
</feature>
<organism evidence="9 10">
    <name type="scientific">Clonorchis sinensis</name>
    <name type="common">Chinese liver fluke</name>
    <dbReference type="NCBI Taxonomy" id="79923"/>
    <lineage>
        <taxon>Eukaryota</taxon>
        <taxon>Metazoa</taxon>
        <taxon>Spiralia</taxon>
        <taxon>Lophotrochozoa</taxon>
        <taxon>Platyhelminthes</taxon>
        <taxon>Trematoda</taxon>
        <taxon>Digenea</taxon>
        <taxon>Opisthorchiida</taxon>
        <taxon>Opisthorchiata</taxon>
        <taxon>Opisthorchiidae</taxon>
        <taxon>Clonorchis</taxon>
    </lineage>
</organism>
<comment type="similarity">
    <text evidence="6">Belongs to the WD repeat TRM82 family.</text>
</comment>
<dbReference type="InterPro" id="IPR036322">
    <property type="entry name" value="WD40_repeat_dom_sf"/>
</dbReference>
<reference evidence="9 10" key="2">
    <citation type="journal article" date="2021" name="Genomics">
        <title>High-quality reference genome for Clonorchis sinensis.</title>
        <authorList>
            <person name="Young N.D."/>
            <person name="Stroehlein A.J."/>
            <person name="Kinkar L."/>
            <person name="Wang T."/>
            <person name="Sohn W.M."/>
            <person name="Chang B.C.H."/>
            <person name="Kaur P."/>
            <person name="Weisz D."/>
            <person name="Dudchenko O."/>
            <person name="Aiden E.L."/>
            <person name="Korhonen P.K."/>
            <person name="Gasser R.B."/>
        </authorList>
    </citation>
    <scope>NUCLEOTIDE SEQUENCE [LARGE SCALE GENOMIC DNA]</scope>
    <source>
        <strain evidence="9">Cs-k2</strain>
    </source>
</reference>
<proteinExistence type="inferred from homology"/>
<dbReference type="InterPro" id="IPR015943">
    <property type="entry name" value="WD40/YVTN_repeat-like_dom_sf"/>
</dbReference>
<dbReference type="GO" id="GO:0005829">
    <property type="term" value="C:cytosol"/>
    <property type="evidence" value="ECO:0007669"/>
    <property type="project" value="TreeGrafter"/>
</dbReference>
<evidence type="ECO:0000313" key="10">
    <source>
        <dbReference type="Proteomes" id="UP000286415"/>
    </source>
</evidence>
<dbReference type="GO" id="GO:0005634">
    <property type="term" value="C:nucleus"/>
    <property type="evidence" value="ECO:0007669"/>
    <property type="project" value="UniProtKB-SubCell"/>
</dbReference>
<dbReference type="SUPFAM" id="SSF50978">
    <property type="entry name" value="WD40 repeat-like"/>
    <property type="match status" value="1"/>
</dbReference>
<evidence type="ECO:0000256" key="1">
    <source>
        <dbReference type="ARBA" id="ARBA00004123"/>
    </source>
</evidence>
<comment type="caution">
    <text evidence="9">The sequence shown here is derived from an EMBL/GenBank/DDBJ whole genome shotgun (WGS) entry which is preliminary data.</text>
</comment>
<keyword evidence="5 6" id="KW-0539">Nucleus</keyword>
<evidence type="ECO:0000256" key="2">
    <source>
        <dbReference type="ARBA" id="ARBA00022574"/>
    </source>
</evidence>
<reference evidence="9 10" key="1">
    <citation type="journal article" date="2018" name="Biotechnol. Adv.">
        <title>Improved genomic resources and new bioinformatic workflow for the carcinogenic parasite Clonorchis sinensis: Biotechnological implications.</title>
        <authorList>
            <person name="Wang D."/>
            <person name="Korhonen P.K."/>
            <person name="Gasser R.B."/>
            <person name="Young N.D."/>
        </authorList>
    </citation>
    <scope>NUCLEOTIDE SEQUENCE [LARGE SCALE GENOMIC DNA]</scope>
    <source>
        <strain evidence="9">Cs-k2</strain>
    </source>
</reference>
<evidence type="ECO:0000256" key="5">
    <source>
        <dbReference type="ARBA" id="ARBA00023242"/>
    </source>
</evidence>
<protein>
    <recommendedName>
        <fullName evidence="6">tRNA (guanine-N(7)-)-methyltransferase non-catalytic subunit</fullName>
    </recommendedName>
    <alternativeName>
        <fullName evidence="6">WD repeat-containing protein 4 homolog</fullName>
    </alternativeName>
</protein>
<dbReference type="InterPro" id="IPR001680">
    <property type="entry name" value="WD40_rpt"/>
</dbReference>
<dbReference type="PROSITE" id="PS50082">
    <property type="entry name" value="WD_REPEATS_2"/>
    <property type="match status" value="1"/>
</dbReference>
<dbReference type="EMBL" id="NIRI02000042">
    <property type="protein sequence ID" value="KAG5450643.1"/>
    <property type="molecule type" value="Genomic_DNA"/>
</dbReference>
<keyword evidence="3 6" id="KW-0819">tRNA processing</keyword>
<dbReference type="InterPro" id="IPR028884">
    <property type="entry name" value="Trm82"/>
</dbReference>
<dbReference type="GO" id="GO:0043527">
    <property type="term" value="C:tRNA methyltransferase complex"/>
    <property type="evidence" value="ECO:0007669"/>
    <property type="project" value="TreeGrafter"/>
</dbReference>
<keyword evidence="10" id="KW-1185">Reference proteome</keyword>
<evidence type="ECO:0000256" key="4">
    <source>
        <dbReference type="ARBA" id="ARBA00022737"/>
    </source>
</evidence>